<keyword evidence="5" id="KW-0547">Nucleotide-binding</keyword>
<evidence type="ECO:0000313" key="22">
    <source>
        <dbReference type="Proteomes" id="UP000248330"/>
    </source>
</evidence>
<evidence type="ECO:0000256" key="1">
    <source>
        <dbReference type="ARBA" id="ARBA00001946"/>
    </source>
</evidence>
<dbReference type="InterPro" id="IPR002121">
    <property type="entry name" value="HRDC_dom"/>
</dbReference>
<dbReference type="Proteomes" id="UP000248330">
    <property type="component" value="Unassembled WGS sequence"/>
</dbReference>
<proteinExistence type="inferred from homology"/>
<keyword evidence="7" id="KW-0378">Hydrolase</keyword>
<dbReference type="NCBIfam" id="TIGR00614">
    <property type="entry name" value="recQ_fam"/>
    <property type="match status" value="1"/>
</dbReference>
<sequence>MADPVHDTLKHRFGFDAFRPGQEAVVRDALAGRDLLAIMPTGGGKSLCFQLPALLREGVTLVVSPLIALMQDQVRLLDGMGIAATFLNSTLDAGETARRQQALLDGKTTLLYVAPERLLLADFLGGFLATLAERVGLSALVVDEAHCVSEWGHDFRPEYRQLATVRERFGGLPCWAFTATATERVRRDIVAQLTLREAAVHVASFNRPNLYYAVRHKDRHSYRELLEQARSGGSGIVYCLSRKRVEELAVKLRDDGVDALPYHAGLDADMRREHQDRYIRDDVQVMVATIAFGMGINKPDVRWVVHFDLPRTIEGYYQEAGRAGRDGEAARCTLYFGAGDIRTAEFLIQQKVDPQTGEALEDEQRLARQQLRQVLDYAESSACRRSIQLRYFGETFTPPCGACDNCVEPRNRVDRTVAAQQLLSCIARLAQRNQRFGGSTVIDILRGADTEKIRRNGHTDLSTYGIGRDLSQDEWRAVLRTLLHEGLVDETQDGYPVLRLNADSRSVLRGERRVEVAETSPRPAAGRKGRRSDAAAAVTPADEALFEALRALRKQLATEAGVPPYVVFTDASLRAMAELRPTTLDAFARIPGVGDRKLAQYGEAFTMAILEHGA</sequence>
<feature type="region of interest" description="Disordered" evidence="17">
    <location>
        <begin position="512"/>
        <end position="536"/>
    </location>
</feature>
<dbReference type="EMBL" id="QICN01000001">
    <property type="protein sequence ID" value="PXV70987.1"/>
    <property type="molecule type" value="Genomic_DNA"/>
</dbReference>
<dbReference type="CDD" id="cd17920">
    <property type="entry name" value="DEXHc_RecQ"/>
    <property type="match status" value="1"/>
</dbReference>
<keyword evidence="8 21" id="KW-0347">Helicase</keyword>
<evidence type="ECO:0000256" key="16">
    <source>
        <dbReference type="NCBIfam" id="TIGR01389"/>
    </source>
</evidence>
<dbReference type="Pfam" id="PF16124">
    <property type="entry name" value="RecQ_Zn_bind"/>
    <property type="match status" value="1"/>
</dbReference>
<comment type="cofactor">
    <cofactor evidence="2">
        <name>Zn(2+)</name>
        <dbReference type="ChEBI" id="CHEBI:29105"/>
    </cofactor>
</comment>
<dbReference type="SUPFAM" id="SSF47819">
    <property type="entry name" value="HRDC-like"/>
    <property type="match status" value="1"/>
</dbReference>
<gene>
    <name evidence="21" type="ORF">C8D93_10125</name>
</gene>
<dbReference type="InterPro" id="IPR044876">
    <property type="entry name" value="HRDC_dom_sf"/>
</dbReference>
<dbReference type="InterPro" id="IPR027417">
    <property type="entry name" value="P-loop_NTPase"/>
</dbReference>
<dbReference type="GO" id="GO:0006281">
    <property type="term" value="P:DNA repair"/>
    <property type="evidence" value="ECO:0007669"/>
    <property type="project" value="UniProtKB-KW"/>
</dbReference>
<dbReference type="Pfam" id="PF09382">
    <property type="entry name" value="RQC"/>
    <property type="match status" value="1"/>
</dbReference>
<keyword evidence="22" id="KW-1185">Reference proteome</keyword>
<dbReference type="GO" id="GO:0043138">
    <property type="term" value="F:3'-5' DNA helicase activity"/>
    <property type="evidence" value="ECO:0007669"/>
    <property type="project" value="UniProtKB-EC"/>
</dbReference>
<dbReference type="InterPro" id="IPR006293">
    <property type="entry name" value="DNA_helicase_ATP-dep_RecQ_bac"/>
</dbReference>
<dbReference type="FunFam" id="1.10.150.80:FF:000002">
    <property type="entry name" value="ATP-dependent DNA helicase RecQ"/>
    <property type="match status" value="1"/>
</dbReference>
<feature type="domain" description="Helicase C-terminal" evidence="20">
    <location>
        <begin position="221"/>
        <end position="375"/>
    </location>
</feature>
<dbReference type="InterPro" id="IPR018982">
    <property type="entry name" value="RQC_domain"/>
</dbReference>
<dbReference type="Pfam" id="PF00271">
    <property type="entry name" value="Helicase_C"/>
    <property type="match status" value="1"/>
</dbReference>
<dbReference type="Pfam" id="PF00270">
    <property type="entry name" value="DEAD"/>
    <property type="match status" value="1"/>
</dbReference>
<evidence type="ECO:0000256" key="11">
    <source>
        <dbReference type="ARBA" id="ARBA00023125"/>
    </source>
</evidence>
<dbReference type="EC" id="5.6.2.4" evidence="16"/>
<dbReference type="PANTHER" id="PTHR13710:SF105">
    <property type="entry name" value="ATP-DEPENDENT DNA HELICASE Q1"/>
    <property type="match status" value="1"/>
</dbReference>
<dbReference type="InterPro" id="IPR002464">
    <property type="entry name" value="DNA/RNA_helicase_DEAH_CS"/>
</dbReference>
<keyword evidence="6" id="KW-0227">DNA damage</keyword>
<dbReference type="GO" id="GO:0046872">
    <property type="term" value="F:metal ion binding"/>
    <property type="evidence" value="ECO:0007669"/>
    <property type="project" value="UniProtKB-KW"/>
</dbReference>
<comment type="cofactor">
    <cofactor evidence="1">
        <name>Mg(2+)</name>
        <dbReference type="ChEBI" id="CHEBI:18420"/>
    </cofactor>
</comment>
<dbReference type="InterPro" id="IPR011545">
    <property type="entry name" value="DEAD/DEAH_box_helicase_dom"/>
</dbReference>
<dbReference type="OrthoDB" id="9760034at2"/>
<dbReference type="GO" id="GO:0006260">
    <property type="term" value="P:DNA replication"/>
    <property type="evidence" value="ECO:0007669"/>
    <property type="project" value="InterPro"/>
</dbReference>
<dbReference type="Gene3D" id="1.10.150.80">
    <property type="entry name" value="HRDC domain"/>
    <property type="match status" value="1"/>
</dbReference>
<comment type="catalytic activity">
    <reaction evidence="15">
        <text>Couples ATP hydrolysis with the unwinding of duplex DNA by translocating in the 3'-5' direction.</text>
        <dbReference type="EC" id="5.6.2.4"/>
    </reaction>
</comment>
<dbReference type="InterPro" id="IPR032284">
    <property type="entry name" value="RecQ_Zn-bd"/>
</dbReference>
<evidence type="ECO:0000256" key="5">
    <source>
        <dbReference type="ARBA" id="ARBA00022741"/>
    </source>
</evidence>
<dbReference type="PANTHER" id="PTHR13710">
    <property type="entry name" value="DNA HELICASE RECQ FAMILY MEMBER"/>
    <property type="match status" value="1"/>
</dbReference>
<dbReference type="PROSITE" id="PS50967">
    <property type="entry name" value="HRDC"/>
    <property type="match status" value="1"/>
</dbReference>
<dbReference type="GO" id="GO:0030894">
    <property type="term" value="C:replisome"/>
    <property type="evidence" value="ECO:0007669"/>
    <property type="project" value="TreeGrafter"/>
</dbReference>
<evidence type="ECO:0000256" key="8">
    <source>
        <dbReference type="ARBA" id="ARBA00022806"/>
    </source>
</evidence>
<accession>A0A318EDZ6</accession>
<dbReference type="Gene3D" id="3.40.50.300">
    <property type="entry name" value="P-loop containing nucleotide triphosphate hydrolases"/>
    <property type="match status" value="2"/>
</dbReference>
<dbReference type="GO" id="GO:0016787">
    <property type="term" value="F:hydrolase activity"/>
    <property type="evidence" value="ECO:0007669"/>
    <property type="project" value="UniProtKB-KW"/>
</dbReference>
<evidence type="ECO:0000259" key="20">
    <source>
        <dbReference type="PROSITE" id="PS51194"/>
    </source>
</evidence>
<evidence type="ECO:0000259" key="19">
    <source>
        <dbReference type="PROSITE" id="PS51192"/>
    </source>
</evidence>
<comment type="caution">
    <text evidence="21">The sequence shown here is derived from an EMBL/GenBank/DDBJ whole genome shotgun (WGS) entry which is preliminary data.</text>
</comment>
<dbReference type="SMART" id="SM00490">
    <property type="entry name" value="HELICc"/>
    <property type="match status" value="1"/>
</dbReference>
<evidence type="ECO:0000256" key="6">
    <source>
        <dbReference type="ARBA" id="ARBA00022763"/>
    </source>
</evidence>
<keyword evidence="12" id="KW-0233">DNA recombination</keyword>
<keyword evidence="4" id="KW-0479">Metal-binding</keyword>
<dbReference type="GO" id="GO:0005737">
    <property type="term" value="C:cytoplasm"/>
    <property type="evidence" value="ECO:0007669"/>
    <property type="project" value="TreeGrafter"/>
</dbReference>
<dbReference type="GO" id="GO:0043590">
    <property type="term" value="C:bacterial nucleoid"/>
    <property type="evidence" value="ECO:0007669"/>
    <property type="project" value="TreeGrafter"/>
</dbReference>
<dbReference type="InterPro" id="IPR004589">
    <property type="entry name" value="DNA_helicase_ATP-dep_RecQ"/>
</dbReference>
<evidence type="ECO:0000256" key="4">
    <source>
        <dbReference type="ARBA" id="ARBA00022723"/>
    </source>
</evidence>
<dbReference type="PROSITE" id="PS51194">
    <property type="entry name" value="HELICASE_CTER"/>
    <property type="match status" value="1"/>
</dbReference>
<evidence type="ECO:0000256" key="2">
    <source>
        <dbReference type="ARBA" id="ARBA00001947"/>
    </source>
</evidence>
<evidence type="ECO:0000256" key="9">
    <source>
        <dbReference type="ARBA" id="ARBA00022833"/>
    </source>
</evidence>
<dbReference type="GO" id="GO:0006310">
    <property type="term" value="P:DNA recombination"/>
    <property type="evidence" value="ECO:0007669"/>
    <property type="project" value="UniProtKB-UniRule"/>
</dbReference>
<dbReference type="SMART" id="SM00956">
    <property type="entry name" value="RQC"/>
    <property type="match status" value="1"/>
</dbReference>
<evidence type="ECO:0000256" key="13">
    <source>
        <dbReference type="ARBA" id="ARBA00023204"/>
    </source>
</evidence>
<evidence type="ECO:0000256" key="12">
    <source>
        <dbReference type="ARBA" id="ARBA00023172"/>
    </source>
</evidence>
<dbReference type="InterPro" id="IPR001650">
    <property type="entry name" value="Helicase_C-like"/>
</dbReference>
<dbReference type="Pfam" id="PF00570">
    <property type="entry name" value="HRDC"/>
    <property type="match status" value="1"/>
</dbReference>
<reference evidence="21 22" key="1">
    <citation type="submission" date="2018-04" db="EMBL/GenBank/DDBJ databases">
        <title>Genomic Encyclopedia of Type Strains, Phase IV (KMG-IV): sequencing the most valuable type-strain genomes for metagenomic binning, comparative biology and taxonomic classification.</title>
        <authorList>
            <person name="Goeker M."/>
        </authorList>
    </citation>
    <scope>NUCLEOTIDE SEQUENCE [LARGE SCALE GENOMIC DNA]</scope>
    <source>
        <strain evidence="21 22">DSM 104150</strain>
    </source>
</reference>
<dbReference type="GO" id="GO:0005524">
    <property type="term" value="F:ATP binding"/>
    <property type="evidence" value="ECO:0007669"/>
    <property type="project" value="UniProtKB-KW"/>
</dbReference>
<dbReference type="SMART" id="SM00487">
    <property type="entry name" value="DEXDc"/>
    <property type="match status" value="1"/>
</dbReference>
<dbReference type="GO" id="GO:0009432">
    <property type="term" value="P:SOS response"/>
    <property type="evidence" value="ECO:0007669"/>
    <property type="project" value="UniProtKB-UniRule"/>
</dbReference>
<dbReference type="AlphaFoldDB" id="A0A318EDZ6"/>
<dbReference type="SUPFAM" id="SSF52540">
    <property type="entry name" value="P-loop containing nucleoside triphosphate hydrolases"/>
    <property type="match status" value="2"/>
</dbReference>
<dbReference type="InterPro" id="IPR010997">
    <property type="entry name" value="HRDC-like_sf"/>
</dbReference>
<dbReference type="Gene3D" id="1.10.10.10">
    <property type="entry name" value="Winged helix-like DNA-binding domain superfamily/Winged helix DNA-binding domain"/>
    <property type="match status" value="1"/>
</dbReference>
<dbReference type="InterPro" id="IPR014001">
    <property type="entry name" value="Helicase_ATP-bd"/>
</dbReference>
<dbReference type="GO" id="GO:0003677">
    <property type="term" value="F:DNA binding"/>
    <property type="evidence" value="ECO:0007669"/>
    <property type="project" value="UniProtKB-KW"/>
</dbReference>
<keyword evidence="11" id="KW-0238">DNA-binding</keyword>
<dbReference type="RefSeq" id="WP_110263153.1">
    <property type="nucleotide sequence ID" value="NZ_CAKZQT010000039.1"/>
</dbReference>
<evidence type="ECO:0000256" key="7">
    <source>
        <dbReference type="ARBA" id="ARBA00022801"/>
    </source>
</evidence>
<evidence type="ECO:0000256" key="15">
    <source>
        <dbReference type="ARBA" id="ARBA00034617"/>
    </source>
</evidence>
<organism evidence="21 22">
    <name type="scientific">Sinimarinibacterium flocculans</name>
    <dbReference type="NCBI Taxonomy" id="985250"/>
    <lineage>
        <taxon>Bacteria</taxon>
        <taxon>Pseudomonadati</taxon>
        <taxon>Pseudomonadota</taxon>
        <taxon>Gammaproteobacteria</taxon>
        <taxon>Nevskiales</taxon>
        <taxon>Nevskiaceae</taxon>
        <taxon>Sinimarinibacterium</taxon>
    </lineage>
</organism>
<dbReference type="InterPro" id="IPR036388">
    <property type="entry name" value="WH-like_DNA-bd_sf"/>
</dbReference>
<comment type="similarity">
    <text evidence="3">Belongs to the helicase family. RecQ subfamily.</text>
</comment>
<evidence type="ECO:0000256" key="17">
    <source>
        <dbReference type="SAM" id="MobiDB-lite"/>
    </source>
</evidence>
<keyword evidence="9" id="KW-0862">Zinc</keyword>
<evidence type="ECO:0000259" key="18">
    <source>
        <dbReference type="PROSITE" id="PS50967"/>
    </source>
</evidence>
<evidence type="ECO:0000256" key="10">
    <source>
        <dbReference type="ARBA" id="ARBA00022840"/>
    </source>
</evidence>
<dbReference type="SMART" id="SM00341">
    <property type="entry name" value="HRDC"/>
    <property type="match status" value="1"/>
</dbReference>
<feature type="domain" description="Helicase ATP-binding" evidence="19">
    <location>
        <begin position="26"/>
        <end position="199"/>
    </location>
</feature>
<dbReference type="FunFam" id="3.40.50.300:FF:000296">
    <property type="entry name" value="ATP-dependent DNA helicase RecQ"/>
    <property type="match status" value="1"/>
</dbReference>
<dbReference type="CDD" id="cd18794">
    <property type="entry name" value="SF2_C_RecQ"/>
    <property type="match status" value="1"/>
</dbReference>
<evidence type="ECO:0000313" key="21">
    <source>
        <dbReference type="EMBL" id="PXV70987.1"/>
    </source>
</evidence>
<feature type="domain" description="HRDC" evidence="18">
    <location>
        <begin position="539"/>
        <end position="614"/>
    </location>
</feature>
<name>A0A318EDZ6_9GAMM</name>
<keyword evidence="13" id="KW-0234">DNA repair</keyword>
<evidence type="ECO:0000256" key="3">
    <source>
        <dbReference type="ARBA" id="ARBA00005446"/>
    </source>
</evidence>
<protein>
    <recommendedName>
        <fullName evidence="16">DNA helicase RecQ</fullName>
        <ecNumber evidence="16">5.6.2.4</ecNumber>
    </recommendedName>
</protein>
<dbReference type="PROSITE" id="PS00690">
    <property type="entry name" value="DEAH_ATP_HELICASE"/>
    <property type="match status" value="1"/>
</dbReference>
<keyword evidence="10" id="KW-0067">ATP-binding</keyword>
<dbReference type="PROSITE" id="PS51192">
    <property type="entry name" value="HELICASE_ATP_BIND_1"/>
    <property type="match status" value="1"/>
</dbReference>
<dbReference type="FunFam" id="3.40.50.300:FF:000156">
    <property type="entry name" value="ATP-dependent DNA helicase recQ"/>
    <property type="match status" value="1"/>
</dbReference>
<keyword evidence="14" id="KW-0413">Isomerase</keyword>
<dbReference type="GO" id="GO:0009378">
    <property type="term" value="F:four-way junction helicase activity"/>
    <property type="evidence" value="ECO:0007669"/>
    <property type="project" value="TreeGrafter"/>
</dbReference>
<dbReference type="NCBIfam" id="TIGR01389">
    <property type="entry name" value="recQ"/>
    <property type="match status" value="1"/>
</dbReference>
<evidence type="ECO:0000256" key="14">
    <source>
        <dbReference type="ARBA" id="ARBA00023235"/>
    </source>
</evidence>